<dbReference type="PANTHER" id="PTHR45831:SF1">
    <property type="entry name" value="SMALL GLUTAMINE-RICH TETRATRICOPEPTIDE REPEAT-CONTAINING PROTEIN BETA"/>
    <property type="match status" value="1"/>
</dbReference>
<dbReference type="AlphaFoldDB" id="A0AAD1SFJ3"/>
<keyword evidence="4 11" id="KW-0802">TPR repeat</keyword>
<sequence>MSSIKRLVYAVIQFLREQSQRDDYTSDEQESLEVAVQCLETVFKIGPEDAQLATSKSLEEVFSQAHPMTLKNVAMLTSGLNKRENGDLLGRKITRPPRRADTEKAEKLKDEGNIFMKELNYEAALDCYTQAIELDPNNAVYYCNRAAAYSQLGNHSTSIKDCEKAISIDGMYSKAYGRMGRAFAGMNKYKEAISSYQKALDLDHENESYKSYLKIAEQKLKQVPSPTSAGWGFDMASLMNNPAFVSMAASLMQDPQIQHMMSGMMSNAAGGPAAGVGGLTDLSSLIQAGQQFAQQIQQQNPELIQQLRNHVRSRSFSAVTESPKVEITSPHQSDGIRDLIVLGLACLPRDPNEKKYN</sequence>
<dbReference type="Pfam" id="PF00515">
    <property type="entry name" value="TPR_1"/>
    <property type="match status" value="1"/>
</dbReference>
<keyword evidence="3" id="KW-0677">Repeat</keyword>
<dbReference type="SMART" id="SM00028">
    <property type="entry name" value="TPR"/>
    <property type="match status" value="3"/>
</dbReference>
<evidence type="ECO:0000256" key="7">
    <source>
        <dbReference type="ARBA" id="ARBA00058932"/>
    </source>
</evidence>
<evidence type="ECO:0000256" key="11">
    <source>
        <dbReference type="PROSITE-ProRule" id="PRU00339"/>
    </source>
</evidence>
<keyword evidence="14" id="KW-1185">Reference proteome</keyword>
<evidence type="ECO:0000256" key="3">
    <source>
        <dbReference type="ARBA" id="ARBA00022737"/>
    </source>
</evidence>
<dbReference type="Gene3D" id="1.25.40.10">
    <property type="entry name" value="Tetratricopeptide repeat domain"/>
    <property type="match status" value="1"/>
</dbReference>
<dbReference type="GO" id="GO:0016020">
    <property type="term" value="C:membrane"/>
    <property type="evidence" value="ECO:0007669"/>
    <property type="project" value="TreeGrafter"/>
</dbReference>
<comment type="similarity">
    <text evidence="1">Belongs to the SGT family.</text>
</comment>
<proteinExistence type="inferred from homology"/>
<dbReference type="Pfam" id="PF13414">
    <property type="entry name" value="TPR_11"/>
    <property type="match status" value="1"/>
</dbReference>
<dbReference type="SUPFAM" id="SSF48452">
    <property type="entry name" value="TPR-like"/>
    <property type="match status" value="1"/>
</dbReference>
<dbReference type="FunFam" id="1.20.5.420:FF:000002">
    <property type="entry name" value="Small glutamine-rich tetratricopeptide repeat-containing protein alpha"/>
    <property type="match status" value="1"/>
</dbReference>
<keyword evidence="2" id="KW-0597">Phosphoprotein</keyword>
<gene>
    <name evidence="13" type="ORF">PECUL_23A052418</name>
</gene>
<feature type="repeat" description="TPR" evidence="11">
    <location>
        <begin position="105"/>
        <end position="138"/>
    </location>
</feature>
<dbReference type="Proteomes" id="UP001295444">
    <property type="component" value="Chromosome 05"/>
</dbReference>
<dbReference type="InterPro" id="IPR032374">
    <property type="entry name" value="SGTA_dimer"/>
</dbReference>
<evidence type="ECO:0000256" key="6">
    <source>
        <dbReference type="ARBA" id="ARBA00023186"/>
    </source>
</evidence>
<evidence type="ECO:0000256" key="10">
    <source>
        <dbReference type="ARBA" id="ARBA00079605"/>
    </source>
</evidence>
<dbReference type="GO" id="GO:0042802">
    <property type="term" value="F:identical protein binding"/>
    <property type="evidence" value="ECO:0007669"/>
    <property type="project" value="UniProtKB-ARBA"/>
</dbReference>
<evidence type="ECO:0000259" key="12">
    <source>
        <dbReference type="Pfam" id="PF16546"/>
    </source>
</evidence>
<organism evidence="13 14">
    <name type="scientific">Pelobates cultripes</name>
    <name type="common">Western spadefoot toad</name>
    <dbReference type="NCBI Taxonomy" id="61616"/>
    <lineage>
        <taxon>Eukaryota</taxon>
        <taxon>Metazoa</taxon>
        <taxon>Chordata</taxon>
        <taxon>Craniata</taxon>
        <taxon>Vertebrata</taxon>
        <taxon>Euteleostomi</taxon>
        <taxon>Amphibia</taxon>
        <taxon>Batrachia</taxon>
        <taxon>Anura</taxon>
        <taxon>Pelobatoidea</taxon>
        <taxon>Pelobatidae</taxon>
        <taxon>Pelobates</taxon>
    </lineage>
</organism>
<keyword evidence="5" id="KW-0007">Acetylation</keyword>
<dbReference type="FunFam" id="1.25.40.10:FF:000103">
    <property type="entry name" value="small glutamine-rich tetratricopeptide repeat-containing protein beta"/>
    <property type="match status" value="1"/>
</dbReference>
<reference evidence="13" key="1">
    <citation type="submission" date="2022-03" db="EMBL/GenBank/DDBJ databases">
        <authorList>
            <person name="Alioto T."/>
            <person name="Alioto T."/>
            <person name="Gomez Garrido J."/>
        </authorList>
    </citation>
    <scope>NUCLEOTIDE SEQUENCE</scope>
</reference>
<dbReference type="Pfam" id="PF16546">
    <property type="entry name" value="SGTA_dimer"/>
    <property type="match status" value="1"/>
</dbReference>
<dbReference type="GO" id="GO:0060090">
    <property type="term" value="F:molecular adaptor activity"/>
    <property type="evidence" value="ECO:0007669"/>
    <property type="project" value="TreeGrafter"/>
</dbReference>
<evidence type="ECO:0000256" key="4">
    <source>
        <dbReference type="ARBA" id="ARBA00022803"/>
    </source>
</evidence>
<dbReference type="InterPro" id="IPR047150">
    <property type="entry name" value="SGT"/>
</dbReference>
<dbReference type="Gene3D" id="1.20.5.420">
    <property type="entry name" value="Immunoglobulin FC, subunit C"/>
    <property type="match status" value="1"/>
</dbReference>
<evidence type="ECO:0000256" key="2">
    <source>
        <dbReference type="ARBA" id="ARBA00022553"/>
    </source>
</evidence>
<comment type="subunit">
    <text evidence="8">Homooligomerize.</text>
</comment>
<evidence type="ECO:0000313" key="13">
    <source>
        <dbReference type="EMBL" id="CAH2296236.1"/>
    </source>
</evidence>
<dbReference type="InterPro" id="IPR011990">
    <property type="entry name" value="TPR-like_helical_dom_sf"/>
</dbReference>
<dbReference type="PROSITE" id="PS50005">
    <property type="entry name" value="TPR"/>
    <property type="match status" value="2"/>
</dbReference>
<evidence type="ECO:0000256" key="8">
    <source>
        <dbReference type="ARBA" id="ARBA00063423"/>
    </source>
</evidence>
<evidence type="ECO:0000256" key="9">
    <source>
        <dbReference type="ARBA" id="ARBA00070478"/>
    </source>
</evidence>
<dbReference type="InterPro" id="IPR019734">
    <property type="entry name" value="TPR_rpt"/>
</dbReference>
<dbReference type="PROSITE" id="PS50293">
    <property type="entry name" value="TPR_REGION"/>
    <property type="match status" value="2"/>
</dbReference>
<comment type="function">
    <text evidence="7">Co-chaperone that binds directly to HSC70 and HSP70 and regulates their ATPase activity.</text>
</comment>
<dbReference type="PANTHER" id="PTHR45831">
    <property type="entry name" value="LD24721P"/>
    <property type="match status" value="1"/>
</dbReference>
<keyword evidence="6" id="KW-0143">Chaperone</keyword>
<evidence type="ECO:0000313" key="14">
    <source>
        <dbReference type="Proteomes" id="UP001295444"/>
    </source>
</evidence>
<dbReference type="GO" id="GO:0072380">
    <property type="term" value="C:TRC complex"/>
    <property type="evidence" value="ECO:0007669"/>
    <property type="project" value="TreeGrafter"/>
</dbReference>
<feature type="domain" description="SGTA homodimerisation" evidence="12">
    <location>
        <begin position="5"/>
        <end position="63"/>
    </location>
</feature>
<dbReference type="EMBL" id="OW240916">
    <property type="protein sequence ID" value="CAH2296236.1"/>
    <property type="molecule type" value="Genomic_DNA"/>
</dbReference>
<evidence type="ECO:0000256" key="1">
    <source>
        <dbReference type="ARBA" id="ARBA00008175"/>
    </source>
</evidence>
<dbReference type="GO" id="GO:0006620">
    <property type="term" value="P:post-translational protein targeting to endoplasmic reticulum membrane"/>
    <property type="evidence" value="ECO:0007669"/>
    <property type="project" value="TreeGrafter"/>
</dbReference>
<protein>
    <recommendedName>
        <fullName evidence="9">Small glutamine-rich tetratricopeptide repeat-containing protein beta</fullName>
    </recommendedName>
    <alternativeName>
        <fullName evidence="10">Beta-SGT</fullName>
    </alternativeName>
</protein>
<feature type="repeat" description="TPR" evidence="11">
    <location>
        <begin position="173"/>
        <end position="206"/>
    </location>
</feature>
<evidence type="ECO:0000256" key="5">
    <source>
        <dbReference type="ARBA" id="ARBA00022990"/>
    </source>
</evidence>
<accession>A0AAD1SFJ3</accession>
<name>A0AAD1SFJ3_PELCU</name>